<evidence type="ECO:0000313" key="2">
    <source>
        <dbReference type="Proteomes" id="UP000655410"/>
    </source>
</evidence>
<dbReference type="Proteomes" id="UP000655410">
    <property type="component" value="Unassembled WGS sequence"/>
</dbReference>
<accession>A0ABQ2N5A1</accession>
<evidence type="ECO:0000313" key="1">
    <source>
        <dbReference type="EMBL" id="GGO85057.1"/>
    </source>
</evidence>
<keyword evidence="2" id="KW-1185">Reference proteome</keyword>
<sequence>MWFARRAGATPGVVRPPDLTLRNPAAEDYFDFRTGDANVPRDLHKRRLNRFARPPPVP</sequence>
<gene>
    <name evidence="1" type="ORF">GCM10011584_04090</name>
</gene>
<comment type="caution">
    <text evidence="1">The sequence shown here is derived from an EMBL/GenBank/DDBJ whole genome shotgun (WGS) entry which is preliminary data.</text>
</comment>
<name>A0ABQ2N5A1_9ACTN</name>
<dbReference type="EMBL" id="BMNI01000001">
    <property type="protein sequence ID" value="GGO85057.1"/>
    <property type="molecule type" value="Genomic_DNA"/>
</dbReference>
<organism evidence="1 2">
    <name type="scientific">Nocardioides phosphati</name>
    <dbReference type="NCBI Taxonomy" id="1867775"/>
    <lineage>
        <taxon>Bacteria</taxon>
        <taxon>Bacillati</taxon>
        <taxon>Actinomycetota</taxon>
        <taxon>Actinomycetes</taxon>
        <taxon>Propionibacteriales</taxon>
        <taxon>Nocardioidaceae</taxon>
        <taxon>Nocardioides</taxon>
    </lineage>
</organism>
<protein>
    <submittedName>
        <fullName evidence="1">Uncharacterized protein</fullName>
    </submittedName>
</protein>
<proteinExistence type="predicted"/>
<reference evidence="2" key="1">
    <citation type="journal article" date="2019" name="Int. J. Syst. Evol. Microbiol.">
        <title>The Global Catalogue of Microorganisms (GCM) 10K type strain sequencing project: providing services to taxonomists for standard genome sequencing and annotation.</title>
        <authorList>
            <consortium name="The Broad Institute Genomics Platform"/>
            <consortium name="The Broad Institute Genome Sequencing Center for Infectious Disease"/>
            <person name="Wu L."/>
            <person name="Ma J."/>
        </authorList>
    </citation>
    <scope>NUCLEOTIDE SEQUENCE [LARGE SCALE GENOMIC DNA]</scope>
    <source>
        <strain evidence="2">CGMCC 4.7371</strain>
    </source>
</reference>